<reference evidence="1 2" key="1">
    <citation type="journal article" date="2023" name="ACS Omega">
        <title>Identification of the Neoaspergillic Acid Biosynthesis Gene Cluster by Establishing an In Vitro CRISPR-Ribonucleoprotein Genetic System in Aspergillus melleus.</title>
        <authorList>
            <person name="Yuan B."/>
            <person name="Grau M.F."/>
            <person name="Murata R.M."/>
            <person name="Torok T."/>
            <person name="Venkateswaran K."/>
            <person name="Stajich J.E."/>
            <person name="Wang C.C.C."/>
        </authorList>
    </citation>
    <scope>NUCLEOTIDE SEQUENCE [LARGE SCALE GENOMIC DNA]</scope>
    <source>
        <strain evidence="1 2">IMV 1140</strain>
    </source>
</reference>
<organism evidence="1 2">
    <name type="scientific">Aspergillus melleus</name>
    <dbReference type="NCBI Taxonomy" id="138277"/>
    <lineage>
        <taxon>Eukaryota</taxon>
        <taxon>Fungi</taxon>
        <taxon>Dikarya</taxon>
        <taxon>Ascomycota</taxon>
        <taxon>Pezizomycotina</taxon>
        <taxon>Eurotiomycetes</taxon>
        <taxon>Eurotiomycetidae</taxon>
        <taxon>Eurotiales</taxon>
        <taxon>Aspergillaceae</taxon>
        <taxon>Aspergillus</taxon>
        <taxon>Aspergillus subgen. Circumdati</taxon>
    </lineage>
</organism>
<gene>
    <name evidence="1" type="ORF">N8T08_008119</name>
</gene>
<evidence type="ECO:0000313" key="2">
    <source>
        <dbReference type="Proteomes" id="UP001177260"/>
    </source>
</evidence>
<accession>A0ACC3AWI9</accession>
<protein>
    <submittedName>
        <fullName evidence="1">Uncharacterized protein</fullName>
    </submittedName>
</protein>
<keyword evidence="2" id="KW-1185">Reference proteome</keyword>
<sequence>MSTLPPDSLPRSMRERGVQKVCDLNVSTEEVDKKLKNRHWYSIKPHFWRIAFEVEIVVGPADLSFQLWSKDKKIRSGKHEPIAPTVPSTSSGSKGEAP</sequence>
<dbReference type="Proteomes" id="UP001177260">
    <property type="component" value="Unassembled WGS sequence"/>
</dbReference>
<proteinExistence type="predicted"/>
<evidence type="ECO:0000313" key="1">
    <source>
        <dbReference type="EMBL" id="KAK1142193.1"/>
    </source>
</evidence>
<name>A0ACC3AWI9_9EURO</name>
<dbReference type="EMBL" id="JAOPJF010000053">
    <property type="protein sequence ID" value="KAK1142193.1"/>
    <property type="molecule type" value="Genomic_DNA"/>
</dbReference>
<comment type="caution">
    <text evidence="1">The sequence shown here is derived from an EMBL/GenBank/DDBJ whole genome shotgun (WGS) entry which is preliminary data.</text>
</comment>